<dbReference type="OrthoDB" id="5874761at2759"/>
<sequence>MQLNEDASKMSSLNSTEYADVYYSLSTSAYSDGQSSHSTHDDSCSKIDTEVARHKLRSNFNSFTYCLRRICCCKTRPYDPSMGALPREWLDPNRMNFRLNKTADHQCKSESEEKEQSMTGFSTINSNTE</sequence>
<evidence type="ECO:0000313" key="2">
    <source>
        <dbReference type="EMBL" id="VDM91363.1"/>
    </source>
</evidence>
<feature type="compositionally biased region" description="Polar residues" evidence="1">
    <location>
        <begin position="117"/>
        <end position="129"/>
    </location>
</feature>
<proteinExistence type="predicted"/>
<reference evidence="2 3" key="1">
    <citation type="submission" date="2018-08" db="EMBL/GenBank/DDBJ databases">
        <authorList>
            <person name="Laetsch R D."/>
            <person name="Stevens L."/>
            <person name="Kumar S."/>
            <person name="Blaxter L. M."/>
        </authorList>
    </citation>
    <scope>NUCLEOTIDE SEQUENCE [LARGE SCALE GENOMIC DNA]</scope>
</reference>
<dbReference type="AlphaFoldDB" id="A0A3P7JKB2"/>
<dbReference type="EMBL" id="UYRX01001475">
    <property type="protein sequence ID" value="VDM91363.1"/>
    <property type="molecule type" value="Genomic_DNA"/>
</dbReference>
<protein>
    <submittedName>
        <fullName evidence="2">Uncharacterized protein</fullName>
    </submittedName>
</protein>
<dbReference type="Proteomes" id="UP000277928">
    <property type="component" value="Unassembled WGS sequence"/>
</dbReference>
<accession>A0A3P7JKB2</accession>
<feature type="region of interest" description="Disordered" evidence="1">
    <location>
        <begin position="104"/>
        <end position="129"/>
    </location>
</feature>
<organism evidence="2 3">
    <name type="scientific">Litomosoides sigmodontis</name>
    <name type="common">Filarial nematode worm</name>
    <dbReference type="NCBI Taxonomy" id="42156"/>
    <lineage>
        <taxon>Eukaryota</taxon>
        <taxon>Metazoa</taxon>
        <taxon>Ecdysozoa</taxon>
        <taxon>Nematoda</taxon>
        <taxon>Chromadorea</taxon>
        <taxon>Rhabditida</taxon>
        <taxon>Spirurina</taxon>
        <taxon>Spiruromorpha</taxon>
        <taxon>Filarioidea</taxon>
        <taxon>Onchocercidae</taxon>
        <taxon>Litomosoides</taxon>
    </lineage>
</organism>
<dbReference type="OMA" id="RRICCCK"/>
<name>A0A3P7JKB2_LITSI</name>
<feature type="compositionally biased region" description="Basic and acidic residues" evidence="1">
    <location>
        <begin position="104"/>
        <end position="116"/>
    </location>
</feature>
<keyword evidence="3" id="KW-1185">Reference proteome</keyword>
<evidence type="ECO:0000313" key="3">
    <source>
        <dbReference type="Proteomes" id="UP000277928"/>
    </source>
</evidence>
<evidence type="ECO:0000256" key="1">
    <source>
        <dbReference type="SAM" id="MobiDB-lite"/>
    </source>
</evidence>
<gene>
    <name evidence="2" type="ORF">NLS_LOCUS9278</name>
</gene>